<dbReference type="EMBL" id="FNON01000010">
    <property type="protein sequence ID" value="SDZ16260.1"/>
    <property type="molecule type" value="Genomic_DNA"/>
</dbReference>
<dbReference type="Proteomes" id="UP000199515">
    <property type="component" value="Unassembled WGS sequence"/>
</dbReference>
<evidence type="ECO:0000313" key="6">
    <source>
        <dbReference type="EMBL" id="SDZ16260.1"/>
    </source>
</evidence>
<keyword evidence="1" id="KW-0805">Transcription regulation</keyword>
<dbReference type="Pfam" id="PF00440">
    <property type="entry name" value="TetR_N"/>
    <property type="match status" value="1"/>
</dbReference>
<organism evidence="6 7">
    <name type="scientific">Amycolatopsis xylanica</name>
    <dbReference type="NCBI Taxonomy" id="589385"/>
    <lineage>
        <taxon>Bacteria</taxon>
        <taxon>Bacillati</taxon>
        <taxon>Actinomycetota</taxon>
        <taxon>Actinomycetes</taxon>
        <taxon>Pseudonocardiales</taxon>
        <taxon>Pseudonocardiaceae</taxon>
        <taxon>Amycolatopsis</taxon>
    </lineage>
</organism>
<dbReference type="InterPro" id="IPR036271">
    <property type="entry name" value="Tet_transcr_reg_TetR-rel_C_sf"/>
</dbReference>
<dbReference type="InterPro" id="IPR009057">
    <property type="entry name" value="Homeodomain-like_sf"/>
</dbReference>
<feature type="domain" description="HTH tetR-type" evidence="4">
    <location>
        <begin position="9"/>
        <end position="55"/>
    </location>
</feature>
<feature type="domain" description="Transcriptional regulator LmrA/YxaF-like C-terminal" evidence="5">
    <location>
        <begin position="75"/>
        <end position="169"/>
    </location>
</feature>
<dbReference type="GO" id="GO:0003677">
    <property type="term" value="F:DNA binding"/>
    <property type="evidence" value="ECO:0007669"/>
    <property type="project" value="UniProtKB-KW"/>
</dbReference>
<dbReference type="PANTHER" id="PTHR47506">
    <property type="entry name" value="TRANSCRIPTIONAL REGULATORY PROTEIN"/>
    <property type="match status" value="1"/>
</dbReference>
<protein>
    <submittedName>
        <fullName evidence="6">DNA-binding transcriptional regulator, AcrR family</fullName>
    </submittedName>
</protein>
<dbReference type="RefSeq" id="WP_091297538.1">
    <property type="nucleotide sequence ID" value="NZ_FNON01000010.1"/>
</dbReference>
<keyword evidence="2 6" id="KW-0238">DNA-binding</keyword>
<evidence type="ECO:0000259" key="4">
    <source>
        <dbReference type="Pfam" id="PF00440"/>
    </source>
</evidence>
<evidence type="ECO:0000256" key="1">
    <source>
        <dbReference type="ARBA" id="ARBA00023015"/>
    </source>
</evidence>
<dbReference type="PANTHER" id="PTHR47506:SF3">
    <property type="entry name" value="HTH-TYPE TRANSCRIPTIONAL REGULATOR LMRA"/>
    <property type="match status" value="1"/>
</dbReference>
<sequence length="180" mass="19353">MTAGPRERLIESAITLIREHGVHGTGLTELLTHSKTARGSIYQHFPGGKTELIEHATLSAGEQMSALIEARADSPSALIATLVRWWKRTLDASDYRFGCPVVAAALAEQTAAATVFEEWQRRLTAALTGAGMDEASAPSMATFIVSAIEGAIIQSRSTKSTRPLDDADAHLHKLLEVYLG</sequence>
<evidence type="ECO:0000256" key="3">
    <source>
        <dbReference type="ARBA" id="ARBA00023163"/>
    </source>
</evidence>
<dbReference type="Pfam" id="PF21993">
    <property type="entry name" value="TetR_C_13_2"/>
    <property type="match status" value="1"/>
</dbReference>
<dbReference type="OrthoDB" id="4567939at2"/>
<name>A0A1H3QSE6_9PSEU</name>
<dbReference type="InterPro" id="IPR001647">
    <property type="entry name" value="HTH_TetR"/>
</dbReference>
<evidence type="ECO:0000259" key="5">
    <source>
        <dbReference type="Pfam" id="PF21993"/>
    </source>
</evidence>
<keyword evidence="3" id="KW-0804">Transcription</keyword>
<dbReference type="SUPFAM" id="SSF48498">
    <property type="entry name" value="Tetracyclin repressor-like, C-terminal domain"/>
    <property type="match status" value="1"/>
</dbReference>
<evidence type="ECO:0000313" key="7">
    <source>
        <dbReference type="Proteomes" id="UP000199515"/>
    </source>
</evidence>
<proteinExistence type="predicted"/>
<keyword evidence="7" id="KW-1185">Reference proteome</keyword>
<gene>
    <name evidence="6" type="ORF">SAMN05421504_11055</name>
</gene>
<dbReference type="Gene3D" id="1.10.357.10">
    <property type="entry name" value="Tetracycline Repressor, domain 2"/>
    <property type="match status" value="1"/>
</dbReference>
<accession>A0A1H3QSE6</accession>
<dbReference type="AlphaFoldDB" id="A0A1H3QSE6"/>
<reference evidence="6 7" key="1">
    <citation type="submission" date="2016-10" db="EMBL/GenBank/DDBJ databases">
        <authorList>
            <person name="de Groot N.N."/>
        </authorList>
    </citation>
    <scope>NUCLEOTIDE SEQUENCE [LARGE SCALE GENOMIC DNA]</scope>
    <source>
        <strain evidence="6 7">CPCC 202699</strain>
    </source>
</reference>
<dbReference type="SUPFAM" id="SSF46689">
    <property type="entry name" value="Homeodomain-like"/>
    <property type="match status" value="1"/>
</dbReference>
<evidence type="ECO:0000256" key="2">
    <source>
        <dbReference type="ARBA" id="ARBA00023125"/>
    </source>
</evidence>
<dbReference type="InterPro" id="IPR054156">
    <property type="entry name" value="YxaF_TetR_C"/>
</dbReference>